<keyword evidence="2" id="KW-1185">Reference proteome</keyword>
<accession>D4YRP2</accession>
<evidence type="ECO:0000313" key="1">
    <source>
        <dbReference type="EMBL" id="EFG56189.1"/>
    </source>
</evidence>
<reference evidence="1 2" key="1">
    <citation type="submission" date="2010-04" db="EMBL/GenBank/DDBJ databases">
        <authorList>
            <person name="Muzny D."/>
            <person name="Qin X."/>
            <person name="Deng J."/>
            <person name="Jiang H."/>
            <person name="Liu Y."/>
            <person name="Qu J."/>
            <person name="Song X.-Z."/>
            <person name="Zhang L."/>
            <person name="Thornton R."/>
            <person name="Coyle M."/>
            <person name="Francisco L."/>
            <person name="Jackson L."/>
            <person name="Javaid M."/>
            <person name="Korchina V."/>
            <person name="Kovar C."/>
            <person name="Mata R."/>
            <person name="Mathew T."/>
            <person name="Ngo R."/>
            <person name="Nguyen L."/>
            <person name="Nguyen N."/>
            <person name="Okwuonu G."/>
            <person name="Ongeri F."/>
            <person name="Pham C."/>
            <person name="Simmons D."/>
            <person name="Wilczek-Boney K."/>
            <person name="Hale W."/>
            <person name="Jakkamsetti A."/>
            <person name="Pham P."/>
            <person name="Ruth R."/>
            <person name="San Lucas F."/>
            <person name="Warren J."/>
            <person name="Zhang J."/>
            <person name="Zhao Z."/>
            <person name="Zhou C."/>
            <person name="Zhu D."/>
            <person name="Lee S."/>
            <person name="Bess C."/>
            <person name="Blankenburg K."/>
            <person name="Forbes L."/>
            <person name="Fu Q."/>
            <person name="Gubbala S."/>
            <person name="Hirani K."/>
            <person name="Jayaseelan J.C."/>
            <person name="Lara F."/>
            <person name="Munidasa M."/>
            <person name="Palculict T."/>
            <person name="Patil S."/>
            <person name="Pu L.-L."/>
            <person name="Saada N."/>
            <person name="Tang L."/>
            <person name="Weissenberger G."/>
            <person name="Zhu Y."/>
            <person name="Hemphill L."/>
            <person name="Shang Y."/>
            <person name="Youmans B."/>
            <person name="Ayvaz T."/>
            <person name="Ross M."/>
            <person name="Santibanez J."/>
            <person name="Aqrawi P."/>
            <person name="Gross S."/>
            <person name="Joshi V."/>
            <person name="Fowler G."/>
            <person name="Nazareth L."/>
            <person name="Reid J."/>
            <person name="Worley K."/>
            <person name="Petrosino J."/>
            <person name="Highlander S."/>
            <person name="Gibbs R."/>
        </authorList>
    </citation>
    <scope>NUCLEOTIDE SEQUENCE [LARGE SCALE GENOMIC DNA]</scope>
    <source>
        <strain evidence="1 2">DSM 11664</strain>
    </source>
</reference>
<name>D4YRP2_9LACO</name>
<dbReference type="EMBL" id="ADNY01000009">
    <property type="protein sequence ID" value="EFG56189.1"/>
    <property type="molecule type" value="Genomic_DNA"/>
</dbReference>
<dbReference type="Proteomes" id="UP000004069">
    <property type="component" value="Unassembled WGS sequence"/>
</dbReference>
<proteinExistence type="predicted"/>
<organism evidence="1 2">
    <name type="scientific">Lactobacillus amylolyticus DSM 11664</name>
    <dbReference type="NCBI Taxonomy" id="585524"/>
    <lineage>
        <taxon>Bacteria</taxon>
        <taxon>Bacillati</taxon>
        <taxon>Bacillota</taxon>
        <taxon>Bacilli</taxon>
        <taxon>Lactobacillales</taxon>
        <taxon>Lactobacillaceae</taxon>
        <taxon>Lactobacillus</taxon>
    </lineage>
</organism>
<comment type="caution">
    <text evidence="1">The sequence shown here is derived from an EMBL/GenBank/DDBJ whole genome shotgun (WGS) entry which is preliminary data.</text>
</comment>
<gene>
    <name evidence="1" type="ORF">HMPREF0493_0170</name>
</gene>
<evidence type="ECO:0000313" key="2">
    <source>
        <dbReference type="Proteomes" id="UP000004069"/>
    </source>
</evidence>
<dbReference type="AlphaFoldDB" id="D4YRP2"/>
<protein>
    <submittedName>
        <fullName evidence="1">Uncharacterized protein</fullName>
    </submittedName>
</protein>
<sequence>MNLGLRHNKTDIALIQMLHHHTVNQIQSQAYKQLKSLRLKLYFILPKAKITSK</sequence>